<evidence type="ECO:0000313" key="7">
    <source>
        <dbReference type="EMBL" id="PHH64363.1"/>
    </source>
</evidence>
<evidence type="ECO:0000256" key="3">
    <source>
        <dbReference type="ARBA" id="ARBA00023026"/>
    </source>
</evidence>
<dbReference type="InterPro" id="IPR001144">
    <property type="entry name" value="Enterotoxin_A"/>
</dbReference>
<evidence type="ECO:0000256" key="1">
    <source>
        <dbReference type="ARBA" id="ARBA00022656"/>
    </source>
</evidence>
<reference evidence="7 8" key="1">
    <citation type="submission" date="2017-06" db="EMBL/GenBank/DDBJ databases">
        <title>Ant-infecting Ophiocordyceps genomes reveal a high diversity of potential behavioral manipulation genes and a possible major role for enterotoxins.</title>
        <authorList>
            <person name="De Bekker C."/>
            <person name="Evans H.C."/>
            <person name="Brachmann A."/>
            <person name="Hughes D.P."/>
        </authorList>
    </citation>
    <scope>NUCLEOTIDE SEQUENCE [LARGE SCALE GENOMIC DNA]</scope>
    <source>
        <strain evidence="7 8">Map64</strain>
    </source>
</reference>
<dbReference type="Pfam" id="PF01375">
    <property type="entry name" value="Enterotoxin_a"/>
    <property type="match status" value="1"/>
</dbReference>
<feature type="region of interest" description="Disordered" evidence="6">
    <location>
        <begin position="818"/>
        <end position="856"/>
    </location>
</feature>
<evidence type="ECO:0000256" key="4">
    <source>
        <dbReference type="ARBA" id="ARBA00023157"/>
    </source>
</evidence>
<sequence>MRDPQVAVTAGQMLPLENDGSALYLYKIHATPNFISLDESLFGSMPLDMSMEYDALGGIYWDQVLGWLQIPKGVTGGSIGEILKNPEKTFISNPDYNKRFDLYSASPGQPQLNIEDEDWAHGMTAYDRALSFMNRPEVKFSVGWMGNFPLVEGPNDHKLAAKRDRGARDAQMMAEHAESYASKAEAALKSAERVKNPQTALAEANKAHEAAETAVQYTRMVFNLCQEYITIEKKVYDAALSFMKRARTAADKSSKIANTKAAKVYRKEAEQLAKRKDLESKTLAKEYVRFIGTLKRQVEAKLEVKLQVKERIAAYGSYFVSSNSLKSGADLFWGKGRENRFTAFARENAFLGGQIQSLMDSVETLSSEYDKAHKALDKAGIQIDANEATAVDVPEVQTHKDDVMDAAKMDPSVLQNWVSIQEKTQQEIKKAHETISETDSIKVAHAAADKARRALTEITGAVRTLAHFMNADSNLPTEAFESMQRHMAESRIKTAQIIAREARKTLDDFIDTSVATSSKAENGAEANKEASELAHVSQEFGTFALQSANEMQGKTKAKDLINQALEAAKKDSQSPELDNAANEIGLIRLKSRETIQDALNKELEVLGFEIEIMEPNVSPLNVGTMIMEEEAFMAKTVDETLSNEDRQSQKQKLRDLQEIETEIKQEARRQQVLEETRTKMRDSWNSQEAVREQEAAKEIADGGHTMISNIGSALSSFLPIIPAVRMAKSALRGIKKAAGSRVPPASARPARLNKSKEFSQQLKETLHVAPEPIAGPSNPSPAVKSPKQVTRVLDRVKQSFRKQKTNYELLQDLEEIIVPSGEPGVAVPPVRSRQNSKASTSRSSSKKKEGPLPASR</sequence>
<keyword evidence="8" id="KW-1185">Reference proteome</keyword>
<dbReference type="Proteomes" id="UP000226192">
    <property type="component" value="Unassembled WGS sequence"/>
</dbReference>
<name>A0A2C5Y9R5_9HYPO</name>
<dbReference type="EMBL" id="NJET01000032">
    <property type="protein sequence ID" value="PHH64363.1"/>
    <property type="molecule type" value="Genomic_DNA"/>
</dbReference>
<organism evidence="7 8">
    <name type="scientific">Ophiocordyceps australis</name>
    <dbReference type="NCBI Taxonomy" id="1399860"/>
    <lineage>
        <taxon>Eukaryota</taxon>
        <taxon>Fungi</taxon>
        <taxon>Dikarya</taxon>
        <taxon>Ascomycota</taxon>
        <taxon>Pezizomycotina</taxon>
        <taxon>Sordariomycetes</taxon>
        <taxon>Hypocreomycetidae</taxon>
        <taxon>Hypocreales</taxon>
        <taxon>Ophiocordycipitaceae</taxon>
        <taxon>Ophiocordyceps</taxon>
    </lineage>
</organism>
<proteinExistence type="predicted"/>
<dbReference type="AlphaFoldDB" id="A0A2C5Y9R5"/>
<keyword evidence="4" id="KW-1015">Disulfide bond</keyword>
<feature type="coiled-coil region" evidence="5">
    <location>
        <begin position="646"/>
        <end position="676"/>
    </location>
</feature>
<evidence type="ECO:0000256" key="6">
    <source>
        <dbReference type="SAM" id="MobiDB-lite"/>
    </source>
</evidence>
<dbReference type="SUPFAM" id="SSF56399">
    <property type="entry name" value="ADP-ribosylation"/>
    <property type="match status" value="1"/>
</dbReference>
<comment type="caution">
    <text evidence="7">The sequence shown here is derived from an EMBL/GenBank/DDBJ whole genome shotgun (WGS) entry which is preliminary data.</text>
</comment>
<protein>
    <submittedName>
        <fullName evidence="7">Putative enterotoxin</fullName>
    </submittedName>
</protein>
<feature type="region of interest" description="Disordered" evidence="6">
    <location>
        <begin position="770"/>
        <end position="789"/>
    </location>
</feature>
<evidence type="ECO:0000313" key="8">
    <source>
        <dbReference type="Proteomes" id="UP000226192"/>
    </source>
</evidence>
<feature type="region of interest" description="Disordered" evidence="6">
    <location>
        <begin position="737"/>
        <end position="759"/>
    </location>
</feature>
<evidence type="ECO:0000256" key="5">
    <source>
        <dbReference type="SAM" id="Coils"/>
    </source>
</evidence>
<keyword evidence="5" id="KW-0175">Coiled coil</keyword>
<keyword evidence="2" id="KW-0732">Signal</keyword>
<gene>
    <name evidence="7" type="ORF">CDD81_4720</name>
</gene>
<dbReference type="Gene3D" id="3.90.210.10">
    <property type="entry name" value="Heat-Labile Enterotoxin, subunit A"/>
    <property type="match status" value="1"/>
</dbReference>
<keyword evidence="3" id="KW-0843">Virulence</keyword>
<accession>A0A2C5Y9R5</accession>
<dbReference type="GO" id="GO:0090729">
    <property type="term" value="F:toxin activity"/>
    <property type="evidence" value="ECO:0007669"/>
    <property type="project" value="UniProtKB-KW"/>
</dbReference>
<keyword evidence="1" id="KW-0800">Toxin</keyword>
<evidence type="ECO:0000256" key="2">
    <source>
        <dbReference type="ARBA" id="ARBA00022729"/>
    </source>
</evidence>